<feature type="domain" description="GAF" evidence="4">
    <location>
        <begin position="90"/>
        <end position="180"/>
    </location>
</feature>
<dbReference type="PROSITE" id="PS01320">
    <property type="entry name" value="UPF0067"/>
    <property type="match status" value="1"/>
</dbReference>
<evidence type="ECO:0008006" key="8">
    <source>
        <dbReference type="Google" id="ProtNLM"/>
    </source>
</evidence>
<evidence type="ECO:0000313" key="7">
    <source>
        <dbReference type="Proteomes" id="UP000738359"/>
    </source>
</evidence>
<dbReference type="Pfam" id="PF01590">
    <property type="entry name" value="GAF"/>
    <property type="match status" value="1"/>
</dbReference>
<dbReference type="InterPro" id="IPR042171">
    <property type="entry name" value="Acyl-CoA_hotdog"/>
</dbReference>
<comment type="similarity">
    <text evidence="3">Belongs to the free Met sulfoxide reductase family.</text>
</comment>
<dbReference type="AlphaFoldDB" id="A0A9P6IUC3"/>
<keyword evidence="2" id="KW-0378">Hydrolase</keyword>
<dbReference type="Proteomes" id="UP000738359">
    <property type="component" value="Unassembled WGS sequence"/>
</dbReference>
<dbReference type="GO" id="GO:0006637">
    <property type="term" value="P:acyl-CoA metabolic process"/>
    <property type="evidence" value="ECO:0007669"/>
    <property type="project" value="InterPro"/>
</dbReference>
<dbReference type="GO" id="GO:0005782">
    <property type="term" value="C:peroxisomal matrix"/>
    <property type="evidence" value="ECO:0007669"/>
    <property type="project" value="TreeGrafter"/>
</dbReference>
<dbReference type="InterPro" id="IPR003703">
    <property type="entry name" value="Acyl_CoA_thio"/>
</dbReference>
<dbReference type="GO" id="GO:0047617">
    <property type="term" value="F:fatty acyl-CoA hydrolase activity"/>
    <property type="evidence" value="ECO:0007669"/>
    <property type="project" value="InterPro"/>
</dbReference>
<dbReference type="Gene3D" id="2.40.160.210">
    <property type="entry name" value="Acyl-CoA thioesterase, double hotdog domain"/>
    <property type="match status" value="1"/>
</dbReference>
<evidence type="ECO:0000256" key="3">
    <source>
        <dbReference type="ARBA" id="ARBA00038454"/>
    </source>
</evidence>
<feature type="domain" description="Acyl-CoA thioesterase-like N-terminal HotDog" evidence="5">
    <location>
        <begin position="257"/>
        <end position="340"/>
    </location>
</feature>
<reference evidence="6" key="1">
    <citation type="journal article" date="2020" name="Fungal Divers.">
        <title>Resolving the Mortierellaceae phylogeny through synthesis of multi-gene phylogenetics and phylogenomics.</title>
        <authorList>
            <person name="Vandepol N."/>
            <person name="Liber J."/>
            <person name="Desiro A."/>
            <person name="Na H."/>
            <person name="Kennedy M."/>
            <person name="Barry K."/>
            <person name="Grigoriev I.V."/>
            <person name="Miller A.N."/>
            <person name="O'Donnell K."/>
            <person name="Stajich J.E."/>
            <person name="Bonito G."/>
        </authorList>
    </citation>
    <scope>NUCLEOTIDE SEQUENCE</scope>
    <source>
        <strain evidence="6">CK1249</strain>
    </source>
</reference>
<dbReference type="Gene3D" id="3.30.450.40">
    <property type="match status" value="1"/>
</dbReference>
<dbReference type="InterPro" id="IPR029016">
    <property type="entry name" value="GAF-like_dom_sf"/>
</dbReference>
<dbReference type="GO" id="GO:0009062">
    <property type="term" value="P:fatty acid catabolic process"/>
    <property type="evidence" value="ECO:0007669"/>
    <property type="project" value="TreeGrafter"/>
</dbReference>
<evidence type="ECO:0000313" key="6">
    <source>
        <dbReference type="EMBL" id="KAF9947711.1"/>
    </source>
</evidence>
<protein>
    <recommendedName>
        <fullName evidence="8">GAF domain-containing protein</fullName>
    </recommendedName>
</protein>
<dbReference type="InterPro" id="IPR029069">
    <property type="entry name" value="HotDog_dom_sf"/>
</dbReference>
<comment type="similarity">
    <text evidence="1">Belongs to the C/M/P thioester hydrolase family.</text>
</comment>
<dbReference type="FunFam" id="3.30.450.40:FF:000008">
    <property type="entry name" value="GAF domain-containing proteins"/>
    <property type="match status" value="1"/>
</dbReference>
<dbReference type="Pfam" id="PF13622">
    <property type="entry name" value="4HBT_3"/>
    <property type="match status" value="1"/>
</dbReference>
<dbReference type="EMBL" id="JAAAHY010001624">
    <property type="protein sequence ID" value="KAF9947711.1"/>
    <property type="molecule type" value="Genomic_DNA"/>
</dbReference>
<accession>A0A9P6IUC3</accession>
<dbReference type="SUPFAM" id="SSF54637">
    <property type="entry name" value="Thioesterase/thiol ester dehydrase-isomerase"/>
    <property type="match status" value="1"/>
</dbReference>
<evidence type="ECO:0000256" key="1">
    <source>
        <dbReference type="ARBA" id="ARBA00006538"/>
    </source>
</evidence>
<proteinExistence type="inferred from homology"/>
<dbReference type="CDD" id="cd03445">
    <property type="entry name" value="Thioesterase_II_repeat2"/>
    <property type="match status" value="1"/>
</dbReference>
<gene>
    <name evidence="6" type="ORF">BGZ70_002544</name>
</gene>
<dbReference type="InterPro" id="IPR003018">
    <property type="entry name" value="GAF"/>
</dbReference>
<name>A0A9P6IUC3_MORAP</name>
<dbReference type="InterPro" id="IPR000614">
    <property type="entry name" value="FRMsr_CS"/>
</dbReference>
<evidence type="ECO:0000259" key="4">
    <source>
        <dbReference type="Pfam" id="PF01590"/>
    </source>
</evidence>
<dbReference type="OrthoDB" id="15735at2759"/>
<comment type="caution">
    <text evidence="6">The sequence shown here is derived from an EMBL/GenBank/DDBJ whole genome shotgun (WGS) entry which is preliminary data.</text>
</comment>
<evidence type="ECO:0000259" key="5">
    <source>
        <dbReference type="Pfam" id="PF13622"/>
    </source>
</evidence>
<dbReference type="PANTHER" id="PTHR11066:SF34">
    <property type="entry name" value="ACYL-COENZYME A THIOESTERASE 8"/>
    <property type="match status" value="1"/>
</dbReference>
<dbReference type="InterPro" id="IPR049449">
    <property type="entry name" value="TesB_ACOT8-like_N"/>
</dbReference>
<organism evidence="6 7">
    <name type="scientific">Mortierella alpina</name>
    <name type="common">Oleaginous fungus</name>
    <name type="synonym">Mortierella renispora</name>
    <dbReference type="NCBI Taxonomy" id="64518"/>
    <lineage>
        <taxon>Eukaryota</taxon>
        <taxon>Fungi</taxon>
        <taxon>Fungi incertae sedis</taxon>
        <taxon>Mucoromycota</taxon>
        <taxon>Mortierellomycotina</taxon>
        <taxon>Mortierellomycetes</taxon>
        <taxon>Mortierellales</taxon>
        <taxon>Mortierellaceae</taxon>
        <taxon>Mortierella</taxon>
    </lineage>
</organism>
<keyword evidence="7" id="KW-1185">Reference proteome</keyword>
<evidence type="ECO:0000256" key="2">
    <source>
        <dbReference type="ARBA" id="ARBA00022801"/>
    </source>
</evidence>
<sequence>MTPNITASTASSKAEFYEDLESQIQGIVDGQLNWVTNLANASALIYHGLRAVTAKPINWAGFYVLDKDAATSSSTSTAAETQPKKDALILGPFQGKVACTNIVFGRGVCGTAAAENRTLVVKDVHDFPGHIACDSASSSEIVVPLELNGRVIGVLDLDCEVTEGFDEVDQAGLEAVAKILVKACDWRVYYNAAAHPVRFTYRATLIQITLTLATSAMENSSAVTLVEADSPTPSTSIEQMLDLEEIDKDLYRSKKLWVPMGARGVFGGNVVGQALVAATNTVSTDFSVHSLHSYFLLPGDPTIPILYHVERVRDGRSYSTRTVTATQRGQNVFVCTASFQVPRPGAPSHQYPMPDVPHHSALSSQEYLIQKLIENPKIPEHLKAFLKLRLEEVKAAQSAVVSIR</sequence>
<dbReference type="PANTHER" id="PTHR11066">
    <property type="entry name" value="ACYL-COA THIOESTERASE"/>
    <property type="match status" value="1"/>
</dbReference>
<dbReference type="SUPFAM" id="SSF55781">
    <property type="entry name" value="GAF domain-like"/>
    <property type="match status" value="1"/>
</dbReference>